<name>A0A7C2FPZ6_9CREN</name>
<sequence>MYFLSWIKEPATPVLSRRGGWRVKGDAWLAGAWERRLVSSLVRKYFHVNPGFENDLMVFHRVPSWSSEVDYAFEFHAHALRLGVAYYSVREGWVLSPTGALASLLESQGARACEIGFAKHLKGKQVELPEECAVSSNMVLVRMGDYVGVGRRIGEGGRRFKIKDLAPRGFRKLVQGGTEDVVKFNEQVLNESVREAVGFIEKAYRSIQGSGKVAVSFSGGADSTATLSLVAQALGPGRVVAVYSDTGLEFPESLSYAERVASRLGVELVVLEPTVEVADLIREKGLMSVDDRWCTRILKLEPLRRFYISSGLKLYFDGARDYESFNRAKTPRLGHNPLIPGVKRALPIKHWPRLLVQTYLYSVKIPLNPLYDQGFTRIGCVACPAMHLYELHLSFSKHRGVHEELVKASGVSMKEYLRMHWSTRKPGLNQTG</sequence>
<dbReference type="InterPro" id="IPR014729">
    <property type="entry name" value="Rossmann-like_a/b/a_fold"/>
</dbReference>
<comment type="caution">
    <text evidence="2">The sequence shown here is derived from an EMBL/GenBank/DDBJ whole genome shotgun (WGS) entry which is preliminary data.</text>
</comment>
<protein>
    <submittedName>
        <fullName evidence="2">Phosphoadenosine phosphosulfate reductase</fullName>
    </submittedName>
</protein>
<dbReference type="PANTHER" id="PTHR43196">
    <property type="entry name" value="SULFATE ADENYLYLTRANSFERASE SUBUNIT 2"/>
    <property type="match status" value="1"/>
</dbReference>
<dbReference type="EMBL" id="DSJT01000038">
    <property type="protein sequence ID" value="HEF87959.1"/>
    <property type="molecule type" value="Genomic_DNA"/>
</dbReference>
<dbReference type="InterPro" id="IPR002500">
    <property type="entry name" value="PAPS_reduct_dom"/>
</dbReference>
<proteinExistence type="predicted"/>
<evidence type="ECO:0000313" key="2">
    <source>
        <dbReference type="EMBL" id="HEF87959.1"/>
    </source>
</evidence>
<dbReference type="AlphaFoldDB" id="A0A7C2FPZ6"/>
<dbReference type="SUPFAM" id="SSF52402">
    <property type="entry name" value="Adenine nucleotide alpha hydrolases-like"/>
    <property type="match status" value="1"/>
</dbReference>
<reference evidence="2" key="1">
    <citation type="journal article" date="2020" name="mSystems">
        <title>Genome- and Community-Level Interaction Insights into Carbon Utilization and Element Cycling Functions of Hydrothermarchaeota in Hydrothermal Sediment.</title>
        <authorList>
            <person name="Zhou Z."/>
            <person name="Liu Y."/>
            <person name="Xu W."/>
            <person name="Pan J."/>
            <person name="Luo Z.H."/>
            <person name="Li M."/>
        </authorList>
    </citation>
    <scope>NUCLEOTIDE SEQUENCE [LARGE SCALE GENOMIC DNA]</scope>
    <source>
        <strain evidence="2">SpSt-23</strain>
    </source>
</reference>
<dbReference type="GO" id="GO:0003824">
    <property type="term" value="F:catalytic activity"/>
    <property type="evidence" value="ECO:0007669"/>
    <property type="project" value="InterPro"/>
</dbReference>
<dbReference type="InterPro" id="IPR050128">
    <property type="entry name" value="Sulfate_adenylyltrnsfr_sub2"/>
</dbReference>
<gene>
    <name evidence="2" type="ORF">ENP55_06790</name>
</gene>
<dbReference type="PANTHER" id="PTHR43196:SF2">
    <property type="entry name" value="PHOSPHOADENOSINE PHOSPHOSULFATE REDUCTASE"/>
    <property type="match status" value="1"/>
</dbReference>
<evidence type="ECO:0000259" key="1">
    <source>
        <dbReference type="Pfam" id="PF01507"/>
    </source>
</evidence>
<dbReference type="Gene3D" id="3.40.50.620">
    <property type="entry name" value="HUPs"/>
    <property type="match status" value="1"/>
</dbReference>
<dbReference type="Pfam" id="PF01507">
    <property type="entry name" value="PAPS_reduct"/>
    <property type="match status" value="1"/>
</dbReference>
<organism evidence="2">
    <name type="scientific">Thermosphaera aggregans</name>
    <dbReference type="NCBI Taxonomy" id="54254"/>
    <lineage>
        <taxon>Archaea</taxon>
        <taxon>Thermoproteota</taxon>
        <taxon>Thermoprotei</taxon>
        <taxon>Desulfurococcales</taxon>
        <taxon>Desulfurococcaceae</taxon>
        <taxon>Thermosphaera</taxon>
    </lineage>
</organism>
<feature type="domain" description="Phosphoadenosine phosphosulphate reductase" evidence="1">
    <location>
        <begin position="213"/>
        <end position="385"/>
    </location>
</feature>
<accession>A0A7C2FPZ6</accession>